<dbReference type="InterPro" id="IPR003834">
    <property type="entry name" value="Cyt_c_assmbl_TM_dom"/>
</dbReference>
<dbReference type="PANTHER" id="PTHR32234">
    <property type="entry name" value="THIOL:DISULFIDE INTERCHANGE PROTEIN DSBD"/>
    <property type="match status" value="1"/>
</dbReference>
<dbReference type="SUPFAM" id="SSF52833">
    <property type="entry name" value="Thioredoxin-like"/>
    <property type="match status" value="1"/>
</dbReference>
<dbReference type="InterPro" id="IPR028250">
    <property type="entry name" value="DsbDN"/>
</dbReference>
<dbReference type="Pfam" id="PF11412">
    <property type="entry name" value="DsbD_N"/>
    <property type="match status" value="1"/>
</dbReference>
<feature type="transmembrane region" description="Helical" evidence="7">
    <location>
        <begin position="383"/>
        <end position="403"/>
    </location>
</feature>
<feature type="transmembrane region" description="Helical" evidence="7">
    <location>
        <begin position="536"/>
        <end position="554"/>
    </location>
</feature>
<dbReference type="GO" id="GO:0015035">
    <property type="term" value="F:protein-disulfide reductase activity"/>
    <property type="evidence" value="ECO:0007669"/>
    <property type="project" value="TreeGrafter"/>
</dbReference>
<feature type="signal peptide" evidence="8">
    <location>
        <begin position="1"/>
        <end position="29"/>
    </location>
</feature>
<accession>A0A918XU65</accession>
<evidence type="ECO:0000256" key="2">
    <source>
        <dbReference type="ARBA" id="ARBA00022692"/>
    </source>
</evidence>
<keyword evidence="4 7" id="KW-1133">Transmembrane helix</keyword>
<feature type="transmembrane region" description="Helical" evidence="7">
    <location>
        <begin position="471"/>
        <end position="492"/>
    </location>
</feature>
<dbReference type="Pfam" id="PF13899">
    <property type="entry name" value="Thioredoxin_7"/>
    <property type="match status" value="1"/>
</dbReference>
<dbReference type="AlphaFoldDB" id="A0A918XU65"/>
<dbReference type="CDD" id="cd02953">
    <property type="entry name" value="DsbDgamma"/>
    <property type="match status" value="1"/>
</dbReference>
<feature type="transmembrane region" description="Helical" evidence="7">
    <location>
        <begin position="559"/>
        <end position="578"/>
    </location>
</feature>
<proteinExistence type="predicted"/>
<keyword evidence="5 7" id="KW-0472">Membrane</keyword>
<evidence type="ECO:0000313" key="11">
    <source>
        <dbReference type="EMBL" id="GHD56552.1"/>
    </source>
</evidence>
<dbReference type="GO" id="GO:0016020">
    <property type="term" value="C:membrane"/>
    <property type="evidence" value="ECO:0007669"/>
    <property type="project" value="UniProtKB-SubCell"/>
</dbReference>
<dbReference type="Proteomes" id="UP000630353">
    <property type="component" value="Unassembled WGS sequence"/>
</dbReference>
<evidence type="ECO:0000259" key="9">
    <source>
        <dbReference type="Pfam" id="PF02683"/>
    </source>
</evidence>
<evidence type="ECO:0000256" key="4">
    <source>
        <dbReference type="ARBA" id="ARBA00022989"/>
    </source>
</evidence>
<feature type="domain" description="Thiol:disulfide interchange protein DsbD N-terminal" evidence="10">
    <location>
        <begin position="56"/>
        <end position="160"/>
    </location>
</feature>
<dbReference type="PROSITE" id="PS00194">
    <property type="entry name" value="THIOREDOXIN_1"/>
    <property type="match status" value="1"/>
</dbReference>
<evidence type="ECO:0000256" key="5">
    <source>
        <dbReference type="ARBA" id="ARBA00023136"/>
    </source>
</evidence>
<sequence length="720" mass="74024">MAFFASKRALGIALLLFVALVAGPAAGRAGEGGTDWVRTETADIRLVSAVAGTAGRESVLLGLEFRLSDGWKVYWRSAGDVGYPPQVDWTGSDNLGQTAMLFPVPHRFSAFGIEQYGYSGHVVYPIEARPAEPGKPLVLRAAVNALVCSEICVPLDATLALDLPAAPAKPTPFTQMLDRWSARVPADLPGLGLDVRSARATGDPASPTLVLELASDVPLQAPDVFPEGPAGLTFGKPEATFGADRRTAELRVPVGAGGDARLSGASLTLTLVDGERFAERPVVVGAGSPAGPARSPATWLAMLGAAVLGGLILNLMPCVLPVLSLKLLAAVGYGGAGRGAVRRGFLASAAGILASFLVLAAGAVALKSAGVAIGWGIQFQQPVFLAAMATLVVLFAANLWGLFEVPLPRSFADLAARMPAEDPTRNRHHHETSLTGHFLTGAFATLLATPCSAPFLGTAIGFALAGGPAEIVSVFAAMGLGLALPYLAVAAVPDLARMLPRPGRWMTVLKRVLSLALAATAIWLLTVLAAQTGAVPALAIAGVFAAVLAAMAVVHRRGLALPLGALAAIVAVAVAGVADRPVPDRETVTAGAGDAAAVAWRPFDRAEVDRLVADGRVVLVDVTADWCLTCKVNKAAVLDRGPVAARLADGSVLAMRADWTSPNPAITEYLASFGRYGIPFNAVYGPAAPRGIALPELLTEEAVLAALRQAGAGPATARLD</sequence>
<dbReference type="InterPro" id="IPR036249">
    <property type="entry name" value="Thioredoxin-like_sf"/>
</dbReference>
<feature type="transmembrane region" description="Helical" evidence="7">
    <location>
        <begin position="438"/>
        <end position="465"/>
    </location>
</feature>
<feature type="transmembrane region" description="Helical" evidence="7">
    <location>
        <begin position="512"/>
        <end position="530"/>
    </location>
</feature>
<reference evidence="11" key="2">
    <citation type="submission" date="2020-09" db="EMBL/GenBank/DDBJ databases">
        <authorList>
            <person name="Sun Q."/>
            <person name="Kim S."/>
        </authorList>
    </citation>
    <scope>NUCLEOTIDE SEQUENCE</scope>
    <source>
        <strain evidence="11">KCTC 42651</strain>
    </source>
</reference>
<gene>
    <name evidence="11" type="ORF">GCM10017083_36700</name>
</gene>
<dbReference type="InterPro" id="IPR017937">
    <property type="entry name" value="Thioredoxin_CS"/>
</dbReference>
<dbReference type="Pfam" id="PF02683">
    <property type="entry name" value="DsbD_TM"/>
    <property type="match status" value="1"/>
</dbReference>
<reference evidence="11" key="1">
    <citation type="journal article" date="2014" name="Int. J. Syst. Evol. Microbiol.">
        <title>Complete genome sequence of Corynebacterium casei LMG S-19264T (=DSM 44701T), isolated from a smear-ripened cheese.</title>
        <authorList>
            <consortium name="US DOE Joint Genome Institute (JGI-PGF)"/>
            <person name="Walter F."/>
            <person name="Albersmeier A."/>
            <person name="Kalinowski J."/>
            <person name="Ruckert C."/>
        </authorList>
    </citation>
    <scope>NUCLEOTIDE SEQUENCE</scope>
    <source>
        <strain evidence="11">KCTC 42651</strain>
    </source>
</reference>
<dbReference type="EMBL" id="BMZS01000009">
    <property type="protein sequence ID" value="GHD56552.1"/>
    <property type="molecule type" value="Genomic_DNA"/>
</dbReference>
<dbReference type="InterPro" id="IPR035671">
    <property type="entry name" value="DsbD_gamma"/>
</dbReference>
<feature type="transmembrane region" description="Helical" evidence="7">
    <location>
        <begin position="344"/>
        <end position="377"/>
    </location>
</feature>
<keyword evidence="3" id="KW-0201">Cytochrome c-type biogenesis</keyword>
<dbReference type="PANTHER" id="PTHR32234:SF3">
    <property type="entry name" value="SUPPRESSION OF COPPER SENSITIVITY PROTEIN"/>
    <property type="match status" value="1"/>
</dbReference>
<dbReference type="Gene3D" id="3.40.30.10">
    <property type="entry name" value="Glutaredoxin"/>
    <property type="match status" value="1"/>
</dbReference>
<dbReference type="GO" id="GO:0017004">
    <property type="term" value="P:cytochrome complex assembly"/>
    <property type="evidence" value="ECO:0007669"/>
    <property type="project" value="UniProtKB-KW"/>
</dbReference>
<dbReference type="RefSeq" id="WP_189992336.1">
    <property type="nucleotide sequence ID" value="NZ_BMZS01000009.1"/>
</dbReference>
<evidence type="ECO:0000256" key="6">
    <source>
        <dbReference type="ARBA" id="ARBA00023284"/>
    </source>
</evidence>
<evidence type="ECO:0000256" key="3">
    <source>
        <dbReference type="ARBA" id="ARBA00022748"/>
    </source>
</evidence>
<keyword evidence="12" id="KW-1185">Reference proteome</keyword>
<keyword evidence="8" id="KW-0732">Signal</keyword>
<comment type="subcellular location">
    <subcellularLocation>
        <location evidence="1">Membrane</location>
        <topology evidence="1">Multi-pass membrane protein</topology>
    </subcellularLocation>
</comment>
<evidence type="ECO:0000256" key="8">
    <source>
        <dbReference type="SAM" id="SignalP"/>
    </source>
</evidence>
<protein>
    <submittedName>
        <fullName evidence="11">Suppressor for copper-sensitivity B</fullName>
    </submittedName>
</protein>
<keyword evidence="6" id="KW-0676">Redox-active center</keyword>
<feature type="chain" id="PRO_5037433862" evidence="8">
    <location>
        <begin position="30"/>
        <end position="720"/>
    </location>
</feature>
<keyword evidence="2 7" id="KW-0812">Transmembrane</keyword>
<comment type="caution">
    <text evidence="11">The sequence shown here is derived from an EMBL/GenBank/DDBJ whole genome shotgun (WGS) entry which is preliminary data.</text>
</comment>
<evidence type="ECO:0000313" key="12">
    <source>
        <dbReference type="Proteomes" id="UP000630353"/>
    </source>
</evidence>
<feature type="transmembrane region" description="Helical" evidence="7">
    <location>
        <begin position="299"/>
        <end position="323"/>
    </location>
</feature>
<evidence type="ECO:0000256" key="7">
    <source>
        <dbReference type="SAM" id="Phobius"/>
    </source>
</evidence>
<evidence type="ECO:0000256" key="1">
    <source>
        <dbReference type="ARBA" id="ARBA00004141"/>
    </source>
</evidence>
<dbReference type="GO" id="GO:0045454">
    <property type="term" value="P:cell redox homeostasis"/>
    <property type="evidence" value="ECO:0007669"/>
    <property type="project" value="TreeGrafter"/>
</dbReference>
<feature type="domain" description="Cytochrome C biogenesis protein transmembrane" evidence="9">
    <location>
        <begin position="301"/>
        <end position="526"/>
    </location>
</feature>
<name>A0A918XU65_9PROT</name>
<evidence type="ECO:0000259" key="10">
    <source>
        <dbReference type="Pfam" id="PF11412"/>
    </source>
</evidence>
<organism evidence="11 12">
    <name type="scientific">Thalassobaculum fulvum</name>
    <dbReference type="NCBI Taxonomy" id="1633335"/>
    <lineage>
        <taxon>Bacteria</taxon>
        <taxon>Pseudomonadati</taxon>
        <taxon>Pseudomonadota</taxon>
        <taxon>Alphaproteobacteria</taxon>
        <taxon>Rhodospirillales</taxon>
        <taxon>Thalassobaculaceae</taxon>
        <taxon>Thalassobaculum</taxon>
    </lineage>
</organism>